<evidence type="ECO:0000313" key="2">
    <source>
        <dbReference type="EMBL" id="KAF9792335.1"/>
    </source>
</evidence>
<evidence type="ECO:0000256" key="1">
    <source>
        <dbReference type="SAM" id="MobiDB-lite"/>
    </source>
</evidence>
<name>A0A9P6HQ12_9AGAM</name>
<feature type="region of interest" description="Disordered" evidence="1">
    <location>
        <begin position="44"/>
        <end position="79"/>
    </location>
</feature>
<keyword evidence="3" id="KW-1185">Reference proteome</keyword>
<feature type="region of interest" description="Disordered" evidence="1">
    <location>
        <begin position="125"/>
        <end position="156"/>
    </location>
</feature>
<comment type="caution">
    <text evidence="2">The sequence shown here is derived from an EMBL/GenBank/DDBJ whole genome shotgun (WGS) entry which is preliminary data.</text>
</comment>
<sequence length="302" mass="33238">MASFATSLTGIARSKLQLSVSNSSLRDTASLHRWVLLKNSIVRSQPSSPASSTVPEHSSIVYPPEDPSPKSISHEPEGNSCEHFDAFLFPDPDALSYDFTPSPPPPSPKSDASEAQWLDSLLETFSDDEDDEEGPINARRSVSDDDPEYVFTSPSVSPVASTEDLVHDASYSISVSYPIPYPPLFHPPLIRLEDRSSGRSLLEEPGRVYGDVDELDDLSVPEAIEDTSDDDSESLMTPSRSAMSFVNGSVDVDPASIPLPAEVRPRVYINTDPAYLYRFELDPLPFANDGREYTHTVYHQEC</sequence>
<dbReference type="EMBL" id="WIUZ02000001">
    <property type="protein sequence ID" value="KAF9792335.1"/>
    <property type="molecule type" value="Genomic_DNA"/>
</dbReference>
<organism evidence="2 3">
    <name type="scientific">Thelephora terrestris</name>
    <dbReference type="NCBI Taxonomy" id="56493"/>
    <lineage>
        <taxon>Eukaryota</taxon>
        <taxon>Fungi</taxon>
        <taxon>Dikarya</taxon>
        <taxon>Basidiomycota</taxon>
        <taxon>Agaricomycotina</taxon>
        <taxon>Agaricomycetes</taxon>
        <taxon>Thelephorales</taxon>
        <taxon>Thelephoraceae</taxon>
        <taxon>Thelephora</taxon>
    </lineage>
</organism>
<reference evidence="2" key="2">
    <citation type="submission" date="2020-11" db="EMBL/GenBank/DDBJ databases">
        <authorList>
            <consortium name="DOE Joint Genome Institute"/>
            <person name="Kuo A."/>
            <person name="Miyauchi S."/>
            <person name="Kiss E."/>
            <person name="Drula E."/>
            <person name="Kohler A."/>
            <person name="Sanchez-Garcia M."/>
            <person name="Andreopoulos B."/>
            <person name="Barry K.W."/>
            <person name="Bonito G."/>
            <person name="Buee M."/>
            <person name="Carver A."/>
            <person name="Chen C."/>
            <person name="Cichocki N."/>
            <person name="Clum A."/>
            <person name="Culley D."/>
            <person name="Crous P.W."/>
            <person name="Fauchery L."/>
            <person name="Girlanda M."/>
            <person name="Hayes R."/>
            <person name="Keri Z."/>
            <person name="Labutti K."/>
            <person name="Lipzen A."/>
            <person name="Lombard V."/>
            <person name="Magnuson J."/>
            <person name="Maillard F."/>
            <person name="Morin E."/>
            <person name="Murat C."/>
            <person name="Nolan M."/>
            <person name="Ohm R."/>
            <person name="Pangilinan J."/>
            <person name="Pereira M."/>
            <person name="Perotto S."/>
            <person name="Peter M."/>
            <person name="Riley R."/>
            <person name="Sitrit Y."/>
            <person name="Stielow B."/>
            <person name="Szollosi G."/>
            <person name="Zifcakova L."/>
            <person name="Stursova M."/>
            <person name="Spatafora J.W."/>
            <person name="Tedersoo L."/>
            <person name="Vaario L.-M."/>
            <person name="Yamada A."/>
            <person name="Yan M."/>
            <person name="Wang P."/>
            <person name="Xu J."/>
            <person name="Bruns T."/>
            <person name="Baldrian P."/>
            <person name="Vilgalys R."/>
            <person name="Henrissat B."/>
            <person name="Grigoriev I.V."/>
            <person name="Hibbett D."/>
            <person name="Nagy L.G."/>
            <person name="Martin F.M."/>
        </authorList>
    </citation>
    <scope>NUCLEOTIDE SEQUENCE</scope>
    <source>
        <strain evidence="2">UH-Tt-Lm1</strain>
    </source>
</reference>
<evidence type="ECO:0000313" key="3">
    <source>
        <dbReference type="Proteomes" id="UP000736335"/>
    </source>
</evidence>
<feature type="compositionally biased region" description="Acidic residues" evidence="1">
    <location>
        <begin position="125"/>
        <end position="134"/>
    </location>
</feature>
<gene>
    <name evidence="2" type="ORF">BJ322DRAFT_36660</name>
</gene>
<protein>
    <submittedName>
        <fullName evidence="2">Uncharacterized protein</fullName>
    </submittedName>
</protein>
<dbReference type="Proteomes" id="UP000736335">
    <property type="component" value="Unassembled WGS sequence"/>
</dbReference>
<dbReference type="AlphaFoldDB" id="A0A9P6HQ12"/>
<accession>A0A9P6HQ12</accession>
<feature type="compositionally biased region" description="Polar residues" evidence="1">
    <location>
        <begin position="44"/>
        <end position="56"/>
    </location>
</feature>
<reference evidence="2" key="1">
    <citation type="journal article" date="2020" name="Nat. Commun.">
        <title>Large-scale genome sequencing of mycorrhizal fungi provides insights into the early evolution of symbiotic traits.</title>
        <authorList>
            <person name="Miyauchi S."/>
            <person name="Kiss E."/>
            <person name="Kuo A."/>
            <person name="Drula E."/>
            <person name="Kohler A."/>
            <person name="Sanchez-Garcia M."/>
            <person name="Morin E."/>
            <person name="Andreopoulos B."/>
            <person name="Barry K.W."/>
            <person name="Bonito G."/>
            <person name="Buee M."/>
            <person name="Carver A."/>
            <person name="Chen C."/>
            <person name="Cichocki N."/>
            <person name="Clum A."/>
            <person name="Culley D."/>
            <person name="Crous P.W."/>
            <person name="Fauchery L."/>
            <person name="Girlanda M."/>
            <person name="Hayes R.D."/>
            <person name="Keri Z."/>
            <person name="LaButti K."/>
            <person name="Lipzen A."/>
            <person name="Lombard V."/>
            <person name="Magnuson J."/>
            <person name="Maillard F."/>
            <person name="Murat C."/>
            <person name="Nolan M."/>
            <person name="Ohm R.A."/>
            <person name="Pangilinan J."/>
            <person name="Pereira M.F."/>
            <person name="Perotto S."/>
            <person name="Peter M."/>
            <person name="Pfister S."/>
            <person name="Riley R."/>
            <person name="Sitrit Y."/>
            <person name="Stielow J.B."/>
            <person name="Szollosi G."/>
            <person name="Zifcakova L."/>
            <person name="Stursova M."/>
            <person name="Spatafora J.W."/>
            <person name="Tedersoo L."/>
            <person name="Vaario L.M."/>
            <person name="Yamada A."/>
            <person name="Yan M."/>
            <person name="Wang P."/>
            <person name="Xu J."/>
            <person name="Bruns T."/>
            <person name="Baldrian P."/>
            <person name="Vilgalys R."/>
            <person name="Dunand C."/>
            <person name="Henrissat B."/>
            <person name="Grigoriev I.V."/>
            <person name="Hibbett D."/>
            <person name="Nagy L.G."/>
            <person name="Martin F.M."/>
        </authorList>
    </citation>
    <scope>NUCLEOTIDE SEQUENCE</scope>
    <source>
        <strain evidence="2">UH-Tt-Lm1</strain>
    </source>
</reference>
<proteinExistence type="predicted"/>
<dbReference type="OrthoDB" id="3263748at2759"/>